<evidence type="ECO:0000256" key="2">
    <source>
        <dbReference type="ARBA" id="ARBA00023015"/>
    </source>
</evidence>
<dbReference type="InterPro" id="IPR001647">
    <property type="entry name" value="HTH_TetR"/>
</dbReference>
<dbReference type="SUPFAM" id="SSF48498">
    <property type="entry name" value="Tetracyclin repressor-like, C-terminal domain"/>
    <property type="match status" value="1"/>
</dbReference>
<dbReference type="GO" id="GO:0003700">
    <property type="term" value="F:DNA-binding transcription factor activity"/>
    <property type="evidence" value="ECO:0007669"/>
    <property type="project" value="TreeGrafter"/>
</dbReference>
<dbReference type="PROSITE" id="PS50977">
    <property type="entry name" value="HTH_TETR_2"/>
    <property type="match status" value="1"/>
</dbReference>
<dbReference type="PRINTS" id="PR00455">
    <property type="entry name" value="HTHTETR"/>
</dbReference>
<dbReference type="OrthoDB" id="5816932at2"/>
<protein>
    <submittedName>
        <fullName evidence="7">TetR family transcriptional regulator</fullName>
    </submittedName>
</protein>
<feature type="DNA-binding region" description="H-T-H motif" evidence="5">
    <location>
        <begin position="32"/>
        <end position="51"/>
    </location>
</feature>
<dbReference type="Proteomes" id="UP000281975">
    <property type="component" value="Unassembled WGS sequence"/>
</dbReference>
<organism evidence="7 8">
    <name type="scientific">Kushneria sinocarnis</name>
    <dbReference type="NCBI Taxonomy" id="595502"/>
    <lineage>
        <taxon>Bacteria</taxon>
        <taxon>Pseudomonadati</taxon>
        <taxon>Pseudomonadota</taxon>
        <taxon>Gammaproteobacteria</taxon>
        <taxon>Oceanospirillales</taxon>
        <taxon>Halomonadaceae</taxon>
        <taxon>Kushneria</taxon>
    </lineage>
</organism>
<proteinExistence type="predicted"/>
<gene>
    <name evidence="7" type="ORF">C7446_2826</name>
</gene>
<evidence type="ECO:0000313" key="8">
    <source>
        <dbReference type="Proteomes" id="UP000281975"/>
    </source>
</evidence>
<dbReference type="PANTHER" id="PTHR30055:SF240">
    <property type="entry name" value="HTH-TYPE TRANSCRIPTIONAL REGULATOR ACRR"/>
    <property type="match status" value="1"/>
</dbReference>
<keyword evidence="1" id="KW-0678">Repressor</keyword>
<evidence type="ECO:0000256" key="3">
    <source>
        <dbReference type="ARBA" id="ARBA00023125"/>
    </source>
</evidence>
<keyword evidence="4" id="KW-0804">Transcription</keyword>
<dbReference type="InterPro" id="IPR036271">
    <property type="entry name" value="Tet_transcr_reg_TetR-rel_C_sf"/>
</dbReference>
<accession>A0A420WU54</accession>
<dbReference type="Pfam" id="PF08361">
    <property type="entry name" value="TetR_C_2"/>
    <property type="match status" value="1"/>
</dbReference>
<feature type="domain" description="HTH tetR-type" evidence="6">
    <location>
        <begin position="9"/>
        <end position="69"/>
    </location>
</feature>
<keyword evidence="8" id="KW-1185">Reference proteome</keyword>
<evidence type="ECO:0000256" key="4">
    <source>
        <dbReference type="ARBA" id="ARBA00023163"/>
    </source>
</evidence>
<dbReference type="GO" id="GO:0000976">
    <property type="term" value="F:transcription cis-regulatory region binding"/>
    <property type="evidence" value="ECO:0007669"/>
    <property type="project" value="TreeGrafter"/>
</dbReference>
<evidence type="ECO:0000259" key="6">
    <source>
        <dbReference type="PROSITE" id="PS50977"/>
    </source>
</evidence>
<dbReference type="Gene3D" id="1.10.357.10">
    <property type="entry name" value="Tetracycline Repressor, domain 2"/>
    <property type="match status" value="1"/>
</dbReference>
<comment type="caution">
    <text evidence="7">The sequence shown here is derived from an EMBL/GenBank/DDBJ whole genome shotgun (WGS) entry which is preliminary data.</text>
</comment>
<evidence type="ECO:0000256" key="5">
    <source>
        <dbReference type="PROSITE-ProRule" id="PRU00335"/>
    </source>
</evidence>
<dbReference type="InterPro" id="IPR009057">
    <property type="entry name" value="Homeodomain-like_sf"/>
</dbReference>
<keyword evidence="2" id="KW-0805">Transcription regulation</keyword>
<dbReference type="AlphaFoldDB" id="A0A420WU54"/>
<dbReference type="InterPro" id="IPR013572">
    <property type="entry name" value="Tscrpt_reg_MAATS_C"/>
</dbReference>
<sequence length="220" mass="25337">MRKTKEEAKRTRQALLNAAEHLFIEKGLSRTTHNDIAQRAGVTRGALNWHFAEGKLDIFSALLERKRQMPERLAEHMACCERSIACPAATMRRILIGDLQELTHDAQLQRILLICTQHCEFAGEFAWVRTQLDASVDRFLEIVGDTLERAQAQDEIRLADSLTTTQGARLIYIHLKGLVEEWIHRREMFDLEHNAELLVDSILRSVILWQQPRELHAPAE</sequence>
<dbReference type="InterPro" id="IPR050109">
    <property type="entry name" value="HTH-type_TetR-like_transc_reg"/>
</dbReference>
<dbReference type="Pfam" id="PF00440">
    <property type="entry name" value="TetR_N"/>
    <property type="match status" value="1"/>
</dbReference>
<reference evidence="7 8" key="1">
    <citation type="submission" date="2018-10" db="EMBL/GenBank/DDBJ databases">
        <title>Genomic Encyclopedia of Type Strains, Phase IV (KMG-IV): sequencing the most valuable type-strain genomes for metagenomic binning, comparative biology and taxonomic classification.</title>
        <authorList>
            <person name="Goeker M."/>
        </authorList>
    </citation>
    <scope>NUCLEOTIDE SEQUENCE [LARGE SCALE GENOMIC DNA]</scope>
    <source>
        <strain evidence="7 8">DSM 23229</strain>
    </source>
</reference>
<evidence type="ECO:0000313" key="7">
    <source>
        <dbReference type="EMBL" id="RKQ96965.1"/>
    </source>
</evidence>
<dbReference type="SUPFAM" id="SSF46689">
    <property type="entry name" value="Homeodomain-like"/>
    <property type="match status" value="1"/>
</dbReference>
<name>A0A420WU54_9GAMM</name>
<dbReference type="PANTHER" id="PTHR30055">
    <property type="entry name" value="HTH-TYPE TRANSCRIPTIONAL REGULATOR RUTR"/>
    <property type="match status" value="1"/>
</dbReference>
<keyword evidence="3 5" id="KW-0238">DNA-binding</keyword>
<evidence type="ECO:0000256" key="1">
    <source>
        <dbReference type="ARBA" id="ARBA00022491"/>
    </source>
</evidence>
<dbReference type="EMBL" id="RBIN01000008">
    <property type="protein sequence ID" value="RKQ96965.1"/>
    <property type="molecule type" value="Genomic_DNA"/>
</dbReference>
<dbReference type="RefSeq" id="WP_121173732.1">
    <property type="nucleotide sequence ID" value="NZ_RBIN01000008.1"/>
</dbReference>